<evidence type="ECO:0000313" key="5">
    <source>
        <dbReference type="EMBL" id="KAF6027597.1"/>
    </source>
</evidence>
<dbReference type="Gene3D" id="3.40.50.1820">
    <property type="entry name" value="alpha/beta hydrolase"/>
    <property type="match status" value="1"/>
</dbReference>
<protein>
    <recommendedName>
        <fullName evidence="3">Carboxylic ester hydrolase</fullName>
        <ecNumber evidence="3">3.1.1.-</ecNumber>
    </recommendedName>
</protein>
<feature type="chain" id="PRO_5029932882" description="Carboxylic ester hydrolase" evidence="3">
    <location>
        <begin position="23"/>
        <end position="298"/>
    </location>
</feature>
<comment type="caution">
    <text evidence="5">The sequence shown here is derived from an EMBL/GenBank/DDBJ whole genome shotgun (WGS) entry which is preliminary data.</text>
</comment>
<dbReference type="GO" id="GO:0016787">
    <property type="term" value="F:hydrolase activity"/>
    <property type="evidence" value="ECO:0007669"/>
    <property type="project" value="UniProtKB-KW"/>
</dbReference>
<evidence type="ECO:0000259" key="4">
    <source>
        <dbReference type="Pfam" id="PF00135"/>
    </source>
</evidence>
<keyword evidence="6" id="KW-1185">Reference proteome</keyword>
<dbReference type="Proteomes" id="UP000593567">
    <property type="component" value="Unassembled WGS sequence"/>
</dbReference>
<proteinExistence type="inferred from homology"/>
<accession>A0A7J7JNM2</accession>
<evidence type="ECO:0000256" key="1">
    <source>
        <dbReference type="ARBA" id="ARBA00005964"/>
    </source>
</evidence>
<evidence type="ECO:0000313" key="6">
    <source>
        <dbReference type="Proteomes" id="UP000593567"/>
    </source>
</evidence>
<dbReference type="InterPro" id="IPR050309">
    <property type="entry name" value="Type-B_Carboxylest/Lipase"/>
</dbReference>
<dbReference type="OrthoDB" id="19653at2759"/>
<reference evidence="5" key="1">
    <citation type="submission" date="2020-06" db="EMBL/GenBank/DDBJ databases">
        <title>Draft genome of Bugula neritina, a colonial animal packing powerful symbionts and potential medicines.</title>
        <authorList>
            <person name="Rayko M."/>
        </authorList>
    </citation>
    <scope>NUCLEOTIDE SEQUENCE [LARGE SCALE GENOMIC DNA]</scope>
    <source>
        <strain evidence="5">Kwan_BN1</strain>
    </source>
</reference>
<dbReference type="InterPro" id="IPR019826">
    <property type="entry name" value="Carboxylesterase_B_AS"/>
</dbReference>
<name>A0A7J7JNM2_BUGNE</name>
<dbReference type="EMBL" id="VXIV02002067">
    <property type="protein sequence ID" value="KAF6027597.1"/>
    <property type="molecule type" value="Genomic_DNA"/>
</dbReference>
<dbReference type="InterPro" id="IPR029058">
    <property type="entry name" value="AB_hydrolase_fold"/>
</dbReference>
<organism evidence="5 6">
    <name type="scientific">Bugula neritina</name>
    <name type="common">Brown bryozoan</name>
    <name type="synonym">Sertularia neritina</name>
    <dbReference type="NCBI Taxonomy" id="10212"/>
    <lineage>
        <taxon>Eukaryota</taxon>
        <taxon>Metazoa</taxon>
        <taxon>Spiralia</taxon>
        <taxon>Lophotrochozoa</taxon>
        <taxon>Bryozoa</taxon>
        <taxon>Gymnolaemata</taxon>
        <taxon>Cheilostomatida</taxon>
        <taxon>Flustrina</taxon>
        <taxon>Buguloidea</taxon>
        <taxon>Bugulidae</taxon>
        <taxon>Bugula</taxon>
    </lineage>
</organism>
<dbReference type="EC" id="3.1.1.-" evidence="3"/>
<comment type="similarity">
    <text evidence="1 3">Belongs to the type-B carboxylesterase/lipase family.</text>
</comment>
<keyword evidence="3" id="KW-0732">Signal</keyword>
<gene>
    <name evidence="5" type="ORF">EB796_014118</name>
</gene>
<dbReference type="PANTHER" id="PTHR11559">
    <property type="entry name" value="CARBOXYLESTERASE"/>
    <property type="match status" value="1"/>
</dbReference>
<evidence type="ECO:0000256" key="3">
    <source>
        <dbReference type="RuleBase" id="RU361235"/>
    </source>
</evidence>
<evidence type="ECO:0000256" key="2">
    <source>
        <dbReference type="ARBA" id="ARBA00022801"/>
    </source>
</evidence>
<dbReference type="PROSITE" id="PS00122">
    <property type="entry name" value="CARBOXYLESTERASE_B_1"/>
    <property type="match status" value="1"/>
</dbReference>
<feature type="signal peptide" evidence="3">
    <location>
        <begin position="1"/>
        <end position="22"/>
    </location>
</feature>
<dbReference type="SUPFAM" id="SSF53474">
    <property type="entry name" value="alpha/beta-Hydrolases"/>
    <property type="match status" value="1"/>
</dbReference>
<dbReference type="AlphaFoldDB" id="A0A7J7JNM2"/>
<dbReference type="Pfam" id="PF00135">
    <property type="entry name" value="COesterase"/>
    <property type="match status" value="1"/>
</dbReference>
<feature type="domain" description="Carboxylesterase type B" evidence="4">
    <location>
        <begin position="50"/>
        <end position="283"/>
    </location>
</feature>
<sequence>MSCIKLCMFITTLVLFTCTVNGKNFSIVTLSHGGQVRGLRTSFQDVLVNSFLGVVDALEYGSVCPQTSVTGNPYDGDEDCLFLDLTVPVTTSGSGKAVMVYFHGGGFQTGSGSEYIGGPLAVTGDVIVVTLNYRLGVLGFLSDGPGTGNFGLWDQRAALRWIQENIEYFGGDPNLVTIFGQSAGGSSVSAHMMSHHSTGLFKRAIQQSSSIYSPIFWTTSFTRARYETELMSALKTKGNCSNERGNIYTCIRLLSTEELVKAPALHNVMLLDRPENPTPDRDFFVPEVENNTYTASRR</sequence>
<dbReference type="InterPro" id="IPR002018">
    <property type="entry name" value="CarbesteraseB"/>
</dbReference>
<keyword evidence="2 3" id="KW-0378">Hydrolase</keyword>